<protein>
    <submittedName>
        <fullName evidence="1">Uncharacterized protein</fullName>
    </submittedName>
</protein>
<evidence type="ECO:0000313" key="2">
    <source>
        <dbReference type="Proteomes" id="UP000765509"/>
    </source>
</evidence>
<keyword evidence="2" id="KW-1185">Reference proteome</keyword>
<gene>
    <name evidence="1" type="ORF">O181_014523</name>
</gene>
<proteinExistence type="predicted"/>
<accession>A0A9Q3C1E3</accession>
<comment type="caution">
    <text evidence="1">The sequence shown here is derived from an EMBL/GenBank/DDBJ whole genome shotgun (WGS) entry which is preliminary data.</text>
</comment>
<reference evidence="1" key="1">
    <citation type="submission" date="2021-03" db="EMBL/GenBank/DDBJ databases">
        <title>Draft genome sequence of rust myrtle Austropuccinia psidii MF-1, a brazilian biotype.</title>
        <authorList>
            <person name="Quecine M.C."/>
            <person name="Pachon D.M.R."/>
            <person name="Bonatelli M.L."/>
            <person name="Correr F.H."/>
            <person name="Franceschini L.M."/>
            <person name="Leite T.F."/>
            <person name="Margarido G.R.A."/>
            <person name="Almeida C.A."/>
            <person name="Ferrarezi J.A."/>
            <person name="Labate C.A."/>
        </authorList>
    </citation>
    <scope>NUCLEOTIDE SEQUENCE</scope>
    <source>
        <strain evidence="1">MF-1</strain>
    </source>
</reference>
<dbReference type="AlphaFoldDB" id="A0A9Q3C1E3"/>
<dbReference type="OrthoDB" id="3259198at2759"/>
<sequence>MLIQKETSNITTNVDIAVSPWLYWEIIFPAGPSTDQDAADDSMHGRQRLNAQLTLLLTIISPHSGTELAWAFWESLADRGIIKHIYSIAKNNAVENREMVLSLQSKYEGLNMQWDQKNFFLRCACHVLDLFAKDFLLYMGEPSDNNYQFFSDYLAVDKVPIEDSYTNSTPTIINDQGSYLPLVIAEEVPDD</sequence>
<evidence type="ECO:0000313" key="1">
    <source>
        <dbReference type="EMBL" id="MBW0474808.1"/>
    </source>
</evidence>
<name>A0A9Q3C1E3_9BASI</name>
<organism evidence="1 2">
    <name type="scientific">Austropuccinia psidii MF-1</name>
    <dbReference type="NCBI Taxonomy" id="1389203"/>
    <lineage>
        <taxon>Eukaryota</taxon>
        <taxon>Fungi</taxon>
        <taxon>Dikarya</taxon>
        <taxon>Basidiomycota</taxon>
        <taxon>Pucciniomycotina</taxon>
        <taxon>Pucciniomycetes</taxon>
        <taxon>Pucciniales</taxon>
        <taxon>Sphaerophragmiaceae</taxon>
        <taxon>Austropuccinia</taxon>
    </lineage>
</organism>
<dbReference type="EMBL" id="AVOT02003861">
    <property type="protein sequence ID" value="MBW0474808.1"/>
    <property type="molecule type" value="Genomic_DNA"/>
</dbReference>
<dbReference type="Proteomes" id="UP000765509">
    <property type="component" value="Unassembled WGS sequence"/>
</dbReference>